<dbReference type="EMBL" id="JAXCGZ010017617">
    <property type="protein sequence ID" value="KAK7067870.1"/>
    <property type="molecule type" value="Genomic_DNA"/>
</dbReference>
<dbReference type="Gene3D" id="3.30.1050.10">
    <property type="entry name" value="SCP2 sterol-binding domain"/>
    <property type="match status" value="1"/>
</dbReference>
<evidence type="ECO:0000256" key="2">
    <source>
        <dbReference type="ARBA" id="ARBA00005005"/>
    </source>
</evidence>
<gene>
    <name evidence="12" type="ORF">SK128_015783</name>
</gene>
<dbReference type="InterPro" id="IPR057326">
    <property type="entry name" value="KR_dom"/>
</dbReference>
<evidence type="ECO:0000256" key="8">
    <source>
        <dbReference type="ARBA" id="ARBA00023235"/>
    </source>
</evidence>
<comment type="caution">
    <text evidence="12">The sequence shown here is derived from an EMBL/GenBank/DDBJ whole genome shotgun (WGS) entry which is preliminary data.</text>
</comment>
<feature type="domain" description="Ketoreductase" evidence="11">
    <location>
        <begin position="9"/>
        <end position="182"/>
    </location>
</feature>
<accession>A0AAN9A0L2</accession>
<dbReference type="Pfam" id="PF22622">
    <property type="entry name" value="MFE-2_hydrat-2_N"/>
    <property type="match status" value="1"/>
</dbReference>
<dbReference type="CDD" id="cd03448">
    <property type="entry name" value="HDE_HSD"/>
    <property type="match status" value="1"/>
</dbReference>
<comment type="pathway">
    <text evidence="2">Lipid metabolism; fatty acid beta-oxidation.</text>
</comment>
<dbReference type="GO" id="GO:0005777">
    <property type="term" value="C:peroxisome"/>
    <property type="evidence" value="ECO:0007669"/>
    <property type="project" value="UniProtKB-SubCell"/>
</dbReference>
<comment type="subcellular location">
    <subcellularLocation>
        <location evidence="1">Peroxisome</location>
    </subcellularLocation>
</comment>
<dbReference type="Pfam" id="PF00106">
    <property type="entry name" value="adh_short"/>
    <property type="match status" value="1"/>
</dbReference>
<dbReference type="PANTHER" id="PTHR45024">
    <property type="entry name" value="DEHYDROGENASES, SHORT CHAIN"/>
    <property type="match status" value="1"/>
</dbReference>
<dbReference type="PANTHER" id="PTHR45024:SF2">
    <property type="entry name" value="SCP2 DOMAIN-CONTAINING PROTEIN"/>
    <property type="match status" value="1"/>
</dbReference>
<evidence type="ECO:0000256" key="5">
    <source>
        <dbReference type="ARBA" id="ARBA00023002"/>
    </source>
</evidence>
<keyword evidence="6" id="KW-0443">Lipid metabolism</keyword>
<dbReference type="InterPro" id="IPR003033">
    <property type="entry name" value="SCP2_sterol-bd_dom"/>
</dbReference>
<dbReference type="InterPro" id="IPR002347">
    <property type="entry name" value="SDR_fam"/>
</dbReference>
<evidence type="ECO:0000256" key="1">
    <source>
        <dbReference type="ARBA" id="ARBA00004275"/>
    </source>
</evidence>
<evidence type="ECO:0000256" key="6">
    <source>
        <dbReference type="ARBA" id="ARBA00023098"/>
    </source>
</evidence>
<dbReference type="GO" id="GO:0006631">
    <property type="term" value="P:fatty acid metabolic process"/>
    <property type="evidence" value="ECO:0007669"/>
    <property type="project" value="UniProtKB-KW"/>
</dbReference>
<dbReference type="FunFam" id="3.10.129.10:FF:000013">
    <property type="entry name" value="Peroxisomal multifunctional enzyme type 2"/>
    <property type="match status" value="1"/>
</dbReference>
<dbReference type="Pfam" id="PF01575">
    <property type="entry name" value="MaoC_dehydratas"/>
    <property type="match status" value="1"/>
</dbReference>
<dbReference type="SUPFAM" id="SSF54637">
    <property type="entry name" value="Thioesterase/thiol ester dehydrase-isomerase"/>
    <property type="match status" value="2"/>
</dbReference>
<dbReference type="GO" id="GO:0016491">
    <property type="term" value="F:oxidoreductase activity"/>
    <property type="evidence" value="ECO:0007669"/>
    <property type="project" value="UniProtKB-KW"/>
</dbReference>
<dbReference type="InterPro" id="IPR020904">
    <property type="entry name" value="Sc_DH/Rdtase_CS"/>
</dbReference>
<comment type="similarity">
    <text evidence="3">Belongs to the short-chain dehydrogenases/reductases (SDR) family.</text>
</comment>
<dbReference type="SUPFAM" id="SSF51735">
    <property type="entry name" value="NAD(P)-binding Rossmann-fold domains"/>
    <property type="match status" value="1"/>
</dbReference>
<dbReference type="GO" id="GO:0018812">
    <property type="term" value="F:3-hydroxyacyl-CoA dehydratase activity"/>
    <property type="evidence" value="ECO:0007669"/>
    <property type="project" value="UniProtKB-ARBA"/>
</dbReference>
<evidence type="ECO:0000256" key="10">
    <source>
        <dbReference type="ARBA" id="ARBA00073497"/>
    </source>
</evidence>
<keyword evidence="7" id="KW-0576">Peroxisome</keyword>
<dbReference type="SUPFAM" id="SSF55718">
    <property type="entry name" value="SCP-like"/>
    <property type="match status" value="1"/>
</dbReference>
<evidence type="ECO:0000259" key="11">
    <source>
        <dbReference type="SMART" id="SM00822"/>
    </source>
</evidence>
<keyword evidence="9" id="KW-0456">Lyase</keyword>
<evidence type="ECO:0000313" key="12">
    <source>
        <dbReference type="EMBL" id="KAK7067870.1"/>
    </source>
</evidence>
<dbReference type="FunFam" id="3.40.50.720:FF:000185">
    <property type="entry name" value="peroxisomal multifunctional enzyme type 2"/>
    <property type="match status" value="1"/>
</dbReference>
<evidence type="ECO:0000256" key="7">
    <source>
        <dbReference type="ARBA" id="ARBA00023140"/>
    </source>
</evidence>
<dbReference type="SMART" id="SM00822">
    <property type="entry name" value="PKS_KR"/>
    <property type="match status" value="1"/>
</dbReference>
<dbReference type="AlphaFoldDB" id="A0AAN9A0L2"/>
<dbReference type="InterPro" id="IPR036527">
    <property type="entry name" value="SCP2_sterol-bd_dom_sf"/>
</dbReference>
<dbReference type="InterPro" id="IPR051687">
    <property type="entry name" value="Peroxisomal_Beta-Oxidation"/>
</dbReference>
<dbReference type="InterPro" id="IPR002539">
    <property type="entry name" value="MaoC-like_dom"/>
</dbReference>
<dbReference type="FunFam" id="3.30.1050.10:FF:000001">
    <property type="entry name" value="Putative Non-specific lipid-transfer protein"/>
    <property type="match status" value="1"/>
</dbReference>
<dbReference type="PRINTS" id="PR00081">
    <property type="entry name" value="GDHRDH"/>
</dbReference>
<keyword evidence="5" id="KW-0560">Oxidoreductase</keyword>
<keyword evidence="4" id="KW-0276">Fatty acid metabolism</keyword>
<dbReference type="Pfam" id="PF02036">
    <property type="entry name" value="SCP2"/>
    <property type="match status" value="1"/>
</dbReference>
<keyword evidence="13" id="KW-1185">Reference proteome</keyword>
<evidence type="ECO:0000256" key="4">
    <source>
        <dbReference type="ARBA" id="ARBA00022832"/>
    </source>
</evidence>
<protein>
    <recommendedName>
        <fullName evidence="10">Peroxisomal multifunctional enzyme type 2</fullName>
    </recommendedName>
</protein>
<proteinExistence type="inferred from homology"/>
<dbReference type="Proteomes" id="UP001381693">
    <property type="component" value="Unassembled WGS sequence"/>
</dbReference>
<dbReference type="CDD" id="cd05353">
    <property type="entry name" value="hydroxyacyl-CoA-like_DH_SDR_c-like"/>
    <property type="match status" value="1"/>
</dbReference>
<reference evidence="12 13" key="1">
    <citation type="submission" date="2023-11" db="EMBL/GenBank/DDBJ databases">
        <title>Halocaridina rubra genome assembly.</title>
        <authorList>
            <person name="Smith C."/>
        </authorList>
    </citation>
    <scope>NUCLEOTIDE SEQUENCE [LARGE SCALE GENOMIC DNA]</scope>
    <source>
        <strain evidence="12">EP-1</strain>
        <tissue evidence="12">Whole</tissue>
    </source>
</reference>
<dbReference type="Gene3D" id="3.40.50.720">
    <property type="entry name" value="NAD(P)-binding Rossmann-like Domain"/>
    <property type="match status" value="1"/>
</dbReference>
<name>A0AAN9A0L2_HALRR</name>
<organism evidence="12 13">
    <name type="scientific">Halocaridina rubra</name>
    <name type="common">Hawaiian red shrimp</name>
    <dbReference type="NCBI Taxonomy" id="373956"/>
    <lineage>
        <taxon>Eukaryota</taxon>
        <taxon>Metazoa</taxon>
        <taxon>Ecdysozoa</taxon>
        <taxon>Arthropoda</taxon>
        <taxon>Crustacea</taxon>
        <taxon>Multicrustacea</taxon>
        <taxon>Malacostraca</taxon>
        <taxon>Eumalacostraca</taxon>
        <taxon>Eucarida</taxon>
        <taxon>Decapoda</taxon>
        <taxon>Pleocyemata</taxon>
        <taxon>Caridea</taxon>
        <taxon>Atyoidea</taxon>
        <taxon>Atyidae</taxon>
        <taxon>Halocaridina</taxon>
    </lineage>
</organism>
<dbReference type="InterPro" id="IPR036291">
    <property type="entry name" value="NAD(P)-bd_dom_sf"/>
</dbReference>
<dbReference type="PRINTS" id="PR00080">
    <property type="entry name" value="SDRFAMILY"/>
</dbReference>
<keyword evidence="8" id="KW-0413">Isomerase</keyword>
<dbReference type="Gene3D" id="1.10.287.4290">
    <property type="match status" value="1"/>
</dbReference>
<evidence type="ECO:0000313" key="13">
    <source>
        <dbReference type="Proteomes" id="UP001381693"/>
    </source>
</evidence>
<dbReference type="GO" id="GO:0016853">
    <property type="term" value="F:isomerase activity"/>
    <property type="evidence" value="ECO:0007669"/>
    <property type="project" value="UniProtKB-KW"/>
</dbReference>
<evidence type="ECO:0000256" key="3">
    <source>
        <dbReference type="ARBA" id="ARBA00006484"/>
    </source>
</evidence>
<dbReference type="Gene3D" id="3.10.129.10">
    <property type="entry name" value="Hotdog Thioesterase"/>
    <property type="match status" value="1"/>
</dbReference>
<dbReference type="InterPro" id="IPR029069">
    <property type="entry name" value="HotDog_dom_sf"/>
</dbReference>
<evidence type="ECO:0000256" key="9">
    <source>
        <dbReference type="ARBA" id="ARBA00023239"/>
    </source>
</evidence>
<dbReference type="PROSITE" id="PS00061">
    <property type="entry name" value="ADH_SHORT"/>
    <property type="match status" value="1"/>
</dbReference>
<dbReference type="InterPro" id="IPR054357">
    <property type="entry name" value="MFE-2_N"/>
</dbReference>
<sequence>MAPVRFDDKVVIVTGAGGGLGRTYALAFGARGAKVVVNDLGGDRSGQGSSRAADRVAYEIKSAGGTAVANYDTVEDGDKIIQTALDNFGRVDILVNNAGILRDKSFARTSDTDWDMVHRVHLRGSFLVTRAAFPVMKKQNFGRIIMTSSSSGIYGNFGQSNYSAAKLGLLGLSNTIAIEGQKYNIHCNTVAPYGGTRLTEDVMPPDMYKELKPELVAPLVLWLSHEDCEENGSLFEAGGGWFGKYRWERAQGKFCRETINDPVTPEAVRDNWETITDFTDAHHPGTNHEASALLVMGLQDLKAAASIKANPTSSAGGGTAGVSGPMSALGVTVGPESYTYHPKDVILYALGVGTSLSDEDGIKFLYENEEEFCALPTFAIVPAQTAMMGGNLWGSMKGYSPNLSKLLHGEMYVENIKPLPTSATLSTEFKVVDVLDKGSGAVLVTDSYTKDSSGSLIAKCQWVLFIVGDGNFGGPRSGKAAVPLFDAPTRTPDATEEFKTYGDQAALYRLSGDRNPLHIDPSFAAMGGFSEPILHGLCSYGIAARMVLKRFCGNDVSKFKAIKTRFAKPVLPGQTLVTDMWKEGSRVFYTCRVKETGKDCLTGGYVDIVEDGTTSTMATSPSAKLGSAAVFQEMGKRISQDPDVVKKVNAVFLYKIMVNKALAGQWTLDLKTPPGSIYEGEPKSGVKPDVTLTLDDEDMVALVTGKLNPQKAFMSGKLKVSGNIMLTQKLQGLLSPSSKM</sequence>